<sequence>MGRTEVSARWHDAIGAQVSAAALQRGVIARALPHGDMLGFAPPVVSDGARRSGRDRRYREGRHGRRRATEYFYRRVSVMRC</sequence>
<dbReference type="AlphaFoldDB" id="B1SY73"/>
<protein>
    <submittedName>
        <fullName evidence="1">Uncharacterized protein</fullName>
    </submittedName>
</protein>
<comment type="caution">
    <text evidence="1">The sequence shown here is derived from an EMBL/GenBank/DDBJ whole genome shotgun (WGS) entry which is preliminary data.</text>
</comment>
<evidence type="ECO:0000313" key="2">
    <source>
        <dbReference type="Proteomes" id="UP000004814"/>
    </source>
</evidence>
<reference evidence="1 2" key="1">
    <citation type="submission" date="2008-03" db="EMBL/GenBank/DDBJ databases">
        <title>Sequencing of the draft genome and assembly of Burkholderia ambifaria MEX-5.</title>
        <authorList>
            <consortium name="US DOE Joint Genome Institute (JGI-PGF)"/>
            <person name="Copeland A."/>
            <person name="Lucas S."/>
            <person name="Lapidus A."/>
            <person name="Glavina del Rio T."/>
            <person name="Dalin E."/>
            <person name="Tice H."/>
            <person name="Bruce D."/>
            <person name="Goodwin L."/>
            <person name="Pitluck S."/>
            <person name="Larimer F."/>
            <person name="Land M.L."/>
            <person name="Hauser L."/>
            <person name="Tiedje J."/>
            <person name="Richardson P."/>
        </authorList>
    </citation>
    <scope>NUCLEOTIDE SEQUENCE [LARGE SCALE GENOMIC DNA]</scope>
    <source>
        <strain evidence="1 2">MEX-5</strain>
    </source>
</reference>
<proteinExistence type="predicted"/>
<dbReference type="EMBL" id="ABLK01000009">
    <property type="protein sequence ID" value="EDT43699.1"/>
    <property type="molecule type" value="Genomic_DNA"/>
</dbReference>
<gene>
    <name evidence="1" type="ORF">BamMEX5DRAFT_0489</name>
</gene>
<organism evidence="1 2">
    <name type="scientific">Burkholderia ambifaria MEX-5</name>
    <dbReference type="NCBI Taxonomy" id="396597"/>
    <lineage>
        <taxon>Bacteria</taxon>
        <taxon>Pseudomonadati</taxon>
        <taxon>Pseudomonadota</taxon>
        <taxon>Betaproteobacteria</taxon>
        <taxon>Burkholderiales</taxon>
        <taxon>Burkholderiaceae</taxon>
        <taxon>Burkholderia</taxon>
        <taxon>Burkholderia cepacia complex</taxon>
    </lineage>
</organism>
<dbReference type="Proteomes" id="UP000004814">
    <property type="component" value="Unassembled WGS sequence"/>
</dbReference>
<name>B1SY73_9BURK</name>
<evidence type="ECO:0000313" key="1">
    <source>
        <dbReference type="EMBL" id="EDT43699.1"/>
    </source>
</evidence>
<dbReference type="PATRIC" id="fig|396597.7.peg.7919"/>
<accession>B1SY73</accession>